<dbReference type="SUPFAM" id="SSF55271">
    <property type="entry name" value="DNA repair protein MutS, domain I"/>
    <property type="match status" value="1"/>
</dbReference>
<dbReference type="GO" id="GO:0005524">
    <property type="term" value="F:ATP binding"/>
    <property type="evidence" value="ECO:0007669"/>
    <property type="project" value="UniProtKB-UniRule"/>
</dbReference>
<feature type="binding site" evidence="9">
    <location>
        <begin position="663"/>
        <end position="670"/>
    </location>
    <ligand>
        <name>ATP</name>
        <dbReference type="ChEBI" id="CHEBI:30616"/>
    </ligand>
</feature>
<dbReference type="PIRSF" id="PIRSF037677">
    <property type="entry name" value="DNA_mis_repair_Msh6"/>
    <property type="match status" value="1"/>
</dbReference>
<gene>
    <name evidence="9" type="primary">mutS</name>
    <name evidence="12" type="ORF">SAMN05877838_2861</name>
</gene>
<dbReference type="FunFam" id="3.40.1170.10:FF:000001">
    <property type="entry name" value="DNA mismatch repair protein MutS"/>
    <property type="match status" value="1"/>
</dbReference>
<dbReference type="GO" id="GO:0006298">
    <property type="term" value="P:mismatch repair"/>
    <property type="evidence" value="ECO:0007669"/>
    <property type="project" value="UniProtKB-UniRule"/>
</dbReference>
<dbReference type="GO" id="GO:0140664">
    <property type="term" value="F:ATP-dependent DNA damage sensor activity"/>
    <property type="evidence" value="ECO:0007669"/>
    <property type="project" value="InterPro"/>
</dbReference>
<dbReference type="Pfam" id="PF05188">
    <property type="entry name" value="MutS_II"/>
    <property type="match status" value="1"/>
</dbReference>
<keyword evidence="7 9" id="KW-0234">DNA repair</keyword>
<dbReference type="PROSITE" id="PS00486">
    <property type="entry name" value="DNA_MISMATCH_REPAIR_2"/>
    <property type="match status" value="1"/>
</dbReference>
<dbReference type="SMART" id="SM00533">
    <property type="entry name" value="MUTSd"/>
    <property type="match status" value="1"/>
</dbReference>
<evidence type="ECO:0000259" key="11">
    <source>
        <dbReference type="PROSITE" id="PS00486"/>
    </source>
</evidence>
<keyword evidence="13" id="KW-1185">Reference proteome</keyword>
<dbReference type="Pfam" id="PF05192">
    <property type="entry name" value="MutS_III"/>
    <property type="match status" value="1"/>
</dbReference>
<protein>
    <recommendedName>
        <fullName evidence="2 9">DNA mismatch repair protein MutS</fullName>
    </recommendedName>
</protein>
<dbReference type="Pfam" id="PF00488">
    <property type="entry name" value="MutS_V"/>
    <property type="match status" value="1"/>
</dbReference>
<dbReference type="InterPro" id="IPR036187">
    <property type="entry name" value="DNA_mismatch_repair_MutS_sf"/>
</dbReference>
<proteinExistence type="inferred from homology"/>
<dbReference type="NCBIfam" id="NF003810">
    <property type="entry name" value="PRK05399.1"/>
    <property type="match status" value="1"/>
</dbReference>
<accession>A0A286ICU2</accession>
<feature type="domain" description="DNA mismatch repair proteins mutS family" evidence="11">
    <location>
        <begin position="737"/>
        <end position="753"/>
    </location>
</feature>
<evidence type="ECO:0000256" key="8">
    <source>
        <dbReference type="ARBA" id="ARBA00024647"/>
    </source>
</evidence>
<dbReference type="AlphaFoldDB" id="A0A286ICU2"/>
<dbReference type="Gene3D" id="3.40.1170.10">
    <property type="entry name" value="DNA repair protein MutS, domain I"/>
    <property type="match status" value="1"/>
</dbReference>
<comment type="function">
    <text evidence="8 9">This protein is involved in the repair of mismatches in DNA. It is possible that it carries out the mismatch recognition step. This protein has a weak ATPase activity.</text>
</comment>
<dbReference type="SMART" id="SM00534">
    <property type="entry name" value="MUTSac"/>
    <property type="match status" value="1"/>
</dbReference>
<evidence type="ECO:0000256" key="3">
    <source>
        <dbReference type="ARBA" id="ARBA00022741"/>
    </source>
</evidence>
<dbReference type="InterPro" id="IPR007861">
    <property type="entry name" value="DNA_mismatch_repair_MutS_clamp"/>
</dbReference>
<name>A0A286ICU2_9HYPH</name>
<dbReference type="SUPFAM" id="SSF52540">
    <property type="entry name" value="P-loop containing nucleoside triphosphate hydrolases"/>
    <property type="match status" value="1"/>
</dbReference>
<dbReference type="SUPFAM" id="SSF48334">
    <property type="entry name" value="DNA repair protein MutS, domain III"/>
    <property type="match status" value="1"/>
</dbReference>
<dbReference type="Proteomes" id="UP000219465">
    <property type="component" value="Unassembled WGS sequence"/>
</dbReference>
<dbReference type="NCBIfam" id="TIGR01070">
    <property type="entry name" value="mutS1"/>
    <property type="match status" value="1"/>
</dbReference>
<evidence type="ECO:0000256" key="10">
    <source>
        <dbReference type="RuleBase" id="RU003756"/>
    </source>
</evidence>
<evidence type="ECO:0000256" key="5">
    <source>
        <dbReference type="ARBA" id="ARBA00022840"/>
    </source>
</evidence>
<dbReference type="PANTHER" id="PTHR11361:SF34">
    <property type="entry name" value="DNA MISMATCH REPAIR PROTEIN MSH1, MITOCHONDRIAL"/>
    <property type="match status" value="1"/>
</dbReference>
<evidence type="ECO:0000256" key="2">
    <source>
        <dbReference type="ARBA" id="ARBA00021982"/>
    </source>
</evidence>
<dbReference type="CDD" id="cd03284">
    <property type="entry name" value="ABC_MutS1"/>
    <property type="match status" value="1"/>
</dbReference>
<dbReference type="InterPro" id="IPR027417">
    <property type="entry name" value="P-loop_NTPase"/>
</dbReference>
<dbReference type="InterPro" id="IPR005748">
    <property type="entry name" value="DNA_mismatch_repair_MutS"/>
</dbReference>
<comment type="similarity">
    <text evidence="1 9 10">Belongs to the DNA mismatch repair MutS family.</text>
</comment>
<dbReference type="InterPro" id="IPR017261">
    <property type="entry name" value="DNA_mismatch_repair_MutS/MSH"/>
</dbReference>
<dbReference type="HAMAP" id="MF_00096">
    <property type="entry name" value="MutS"/>
    <property type="match status" value="1"/>
</dbReference>
<keyword evidence="3 9" id="KW-0547">Nucleotide-binding</keyword>
<keyword evidence="6 9" id="KW-0238">DNA-binding</keyword>
<keyword evidence="5 9" id="KW-0067">ATP-binding</keyword>
<dbReference type="PANTHER" id="PTHR11361">
    <property type="entry name" value="DNA MISMATCH REPAIR PROTEIN MUTS FAMILY MEMBER"/>
    <property type="match status" value="1"/>
</dbReference>
<dbReference type="InterPro" id="IPR007695">
    <property type="entry name" value="DNA_mismatch_repair_MutS-lik_N"/>
</dbReference>
<evidence type="ECO:0000256" key="1">
    <source>
        <dbReference type="ARBA" id="ARBA00006271"/>
    </source>
</evidence>
<dbReference type="InterPro" id="IPR045076">
    <property type="entry name" value="MutS"/>
</dbReference>
<dbReference type="InterPro" id="IPR007696">
    <property type="entry name" value="DNA_mismatch_repair_MutS_core"/>
</dbReference>
<dbReference type="InterPro" id="IPR000432">
    <property type="entry name" value="DNA_mismatch_repair_MutS_C"/>
</dbReference>
<evidence type="ECO:0000313" key="13">
    <source>
        <dbReference type="Proteomes" id="UP000219465"/>
    </source>
</evidence>
<evidence type="ECO:0000256" key="4">
    <source>
        <dbReference type="ARBA" id="ARBA00022763"/>
    </source>
</evidence>
<dbReference type="RefSeq" id="WP_244577902.1">
    <property type="nucleotide sequence ID" value="NZ_OCPC01000004.1"/>
</dbReference>
<keyword evidence="4 9" id="KW-0227">DNA damage</keyword>
<dbReference type="InterPro" id="IPR016151">
    <property type="entry name" value="DNA_mismatch_repair_MutS_N"/>
</dbReference>
<dbReference type="SUPFAM" id="SSF53150">
    <property type="entry name" value="DNA repair protein MutS, domain II"/>
    <property type="match status" value="1"/>
</dbReference>
<dbReference type="InterPro" id="IPR036678">
    <property type="entry name" value="MutS_con_dom_sf"/>
</dbReference>
<dbReference type="Gene3D" id="3.30.420.110">
    <property type="entry name" value="MutS, connector domain"/>
    <property type="match status" value="1"/>
</dbReference>
<dbReference type="GO" id="GO:0003684">
    <property type="term" value="F:damaged DNA binding"/>
    <property type="evidence" value="ECO:0007669"/>
    <property type="project" value="UniProtKB-UniRule"/>
</dbReference>
<dbReference type="Pfam" id="PF05190">
    <property type="entry name" value="MutS_IV"/>
    <property type="match status" value="1"/>
</dbReference>
<reference evidence="13" key="1">
    <citation type="submission" date="2017-08" db="EMBL/GenBank/DDBJ databases">
        <authorList>
            <person name="Varghese N."/>
            <person name="Submissions S."/>
        </authorList>
    </citation>
    <scope>NUCLEOTIDE SEQUENCE [LARGE SCALE GENOMIC DNA]</scope>
    <source>
        <strain evidence="13">KCTC 23107</strain>
    </source>
</reference>
<dbReference type="Gene3D" id="6.10.140.430">
    <property type="match status" value="1"/>
</dbReference>
<dbReference type="Gene3D" id="3.40.50.300">
    <property type="entry name" value="P-loop containing nucleotide triphosphate hydrolases"/>
    <property type="match status" value="1"/>
</dbReference>
<dbReference type="GO" id="GO:0030983">
    <property type="term" value="F:mismatched DNA binding"/>
    <property type="evidence" value="ECO:0007669"/>
    <property type="project" value="InterPro"/>
</dbReference>
<organism evidence="12 13">
    <name type="scientific">Hoeflea halophila</name>
    <dbReference type="NCBI Taxonomy" id="714899"/>
    <lineage>
        <taxon>Bacteria</taxon>
        <taxon>Pseudomonadati</taxon>
        <taxon>Pseudomonadota</taxon>
        <taxon>Alphaproteobacteria</taxon>
        <taxon>Hyphomicrobiales</taxon>
        <taxon>Rhizobiaceae</taxon>
        <taxon>Hoeflea</taxon>
    </lineage>
</organism>
<evidence type="ECO:0000313" key="12">
    <source>
        <dbReference type="EMBL" id="SOE17953.1"/>
    </source>
</evidence>
<dbReference type="Gene3D" id="1.10.1420.10">
    <property type="match status" value="2"/>
</dbReference>
<dbReference type="InterPro" id="IPR007860">
    <property type="entry name" value="DNA_mmatch_repair_MutS_con_dom"/>
</dbReference>
<sequence>MNAESPLNPAILTTAQLATAESRATATPMMEQFIEIKANNPDSLLFYRMGDFYELFFEDAVDASRALGITLTKRGQHLGQDIPMCGVPVHAADDYLQKLISLGFRVAVCEQTEDPAEAKKRGSKSVVRRDVTRLVTPGTLTEEKLLDPSQSNFLMALARVKGSGEAQYGLAWIDISTGSFHVAESRLARLLADIARIEPRELILADNVFHDPELRPLVDQLGRVAAPQPAVLFDSASAEGRIARFFEVGSLDGFGSFCRAELAAAAAAIAYVEKTQISERPPLGRPERESDGARMFIDPATRASLELVRTLSGERQGSLIKAVDRTVTGGGGRKLAEWLMAPLTDPDAINARLDGVSHLIANPGLSEKLRRALKGVADMPRALSRLALNRGGPRDLGAILAGLTAARDIGGQFDSEDTPPHIGKAVAALKAVPEEIGTRLAATLDDELPLMKRDGGFVRAGHSPELDELRALRDQSRRVIAGLQLSYAEETGVRSLKIKHNNVLGYFIEVTALNAGPLTEGDEAKARFIHRQTMANAMRFTTTELSDLETRIANAAGQALSIELATFDELVLMAVAHADAIKAAADALSVIDVTAALAELAQEQGYSRPRVDGSLAFEIVAGRHPVVEQALRKQAEQPFVANDCNLSPPGESSDGGAIWLLTGPNMGGKSTFLRQNALIAILAQMGSFVPAGSAHIGVVDRLFSRVGASDDLARGRSTFMVEMVETAAILNQATSHSLVILDEIGRGTATFDGLSIAWAAVEHLHAQNCCRGLFATHFHELTALSEKLPRLSNATMKVKEWQGDVVFLHEVGAGAADRSYGIQVARLAGLPDAVVARAREVLQLLETSERENPAARLVDDLPLFAVPAAREPTKPARGPSLSDAYLTALNPDEMTPREALEALYELKRRLTERQAG</sequence>
<evidence type="ECO:0000256" key="6">
    <source>
        <dbReference type="ARBA" id="ARBA00023125"/>
    </source>
</evidence>
<dbReference type="GO" id="GO:0005829">
    <property type="term" value="C:cytosol"/>
    <property type="evidence" value="ECO:0007669"/>
    <property type="project" value="TreeGrafter"/>
</dbReference>
<evidence type="ECO:0000256" key="7">
    <source>
        <dbReference type="ARBA" id="ARBA00023204"/>
    </source>
</evidence>
<evidence type="ECO:0000256" key="9">
    <source>
        <dbReference type="HAMAP-Rule" id="MF_00096"/>
    </source>
</evidence>
<dbReference type="EMBL" id="OCPC01000004">
    <property type="protein sequence ID" value="SOE17953.1"/>
    <property type="molecule type" value="Genomic_DNA"/>
</dbReference>
<dbReference type="Pfam" id="PF01624">
    <property type="entry name" value="MutS_I"/>
    <property type="match status" value="1"/>
</dbReference>